<dbReference type="PROSITE" id="PS50878">
    <property type="entry name" value="RT_POL"/>
    <property type="match status" value="1"/>
</dbReference>
<keyword evidence="3" id="KW-0548">Nucleotidyltransferase</keyword>
<name>A0A2S2NHN8_SCHGA</name>
<dbReference type="InterPro" id="IPR012337">
    <property type="entry name" value="RNaseH-like_sf"/>
</dbReference>
<dbReference type="GO" id="GO:0003676">
    <property type="term" value="F:nucleic acid binding"/>
    <property type="evidence" value="ECO:0007669"/>
    <property type="project" value="InterPro"/>
</dbReference>
<dbReference type="GO" id="GO:0042575">
    <property type="term" value="C:DNA polymerase complex"/>
    <property type="evidence" value="ECO:0007669"/>
    <property type="project" value="UniProtKB-ARBA"/>
</dbReference>
<organism evidence="3">
    <name type="scientific">Schizaphis graminum</name>
    <name type="common">Green bug aphid</name>
    <dbReference type="NCBI Taxonomy" id="13262"/>
    <lineage>
        <taxon>Eukaryota</taxon>
        <taxon>Metazoa</taxon>
        <taxon>Ecdysozoa</taxon>
        <taxon>Arthropoda</taxon>
        <taxon>Hexapoda</taxon>
        <taxon>Insecta</taxon>
        <taxon>Pterygota</taxon>
        <taxon>Neoptera</taxon>
        <taxon>Paraneoptera</taxon>
        <taxon>Hemiptera</taxon>
        <taxon>Sternorrhyncha</taxon>
        <taxon>Aphidomorpha</taxon>
        <taxon>Aphidoidea</taxon>
        <taxon>Aphididae</taxon>
        <taxon>Aphidini</taxon>
        <taxon>Schizaphis</taxon>
    </lineage>
</organism>
<dbReference type="PROSITE" id="PS50879">
    <property type="entry name" value="RNASE_H_1"/>
    <property type="match status" value="1"/>
</dbReference>
<dbReference type="PANTHER" id="PTHR19446">
    <property type="entry name" value="REVERSE TRANSCRIPTASES"/>
    <property type="match status" value="1"/>
</dbReference>
<protein>
    <submittedName>
        <fullName evidence="3">Putative RNA-directed DNA polymerase</fullName>
    </submittedName>
</protein>
<proteinExistence type="predicted"/>
<reference evidence="3" key="1">
    <citation type="submission" date="2018-04" db="EMBL/GenBank/DDBJ databases">
        <title>Transcriptome of Schizaphis graminum biotype I.</title>
        <authorList>
            <person name="Scully E.D."/>
            <person name="Geib S.M."/>
            <person name="Palmer N.A."/>
            <person name="Koch K."/>
            <person name="Bradshaw J."/>
            <person name="Heng-Moss T."/>
            <person name="Sarath G."/>
        </authorList>
    </citation>
    <scope>NUCLEOTIDE SEQUENCE</scope>
</reference>
<gene>
    <name evidence="3" type="ORF">g.76603</name>
</gene>
<dbReference type="InterPro" id="IPR036397">
    <property type="entry name" value="RNaseH_sf"/>
</dbReference>
<keyword evidence="3" id="KW-0808">Transferase</keyword>
<dbReference type="Pfam" id="PF00075">
    <property type="entry name" value="RNase_H"/>
    <property type="match status" value="1"/>
</dbReference>
<dbReference type="GO" id="GO:0003964">
    <property type="term" value="F:RNA-directed DNA polymerase activity"/>
    <property type="evidence" value="ECO:0007669"/>
    <property type="project" value="UniProtKB-KW"/>
</dbReference>
<keyword evidence="3" id="KW-0695">RNA-directed DNA polymerase</keyword>
<dbReference type="InterPro" id="IPR000477">
    <property type="entry name" value="RT_dom"/>
</dbReference>
<evidence type="ECO:0000259" key="1">
    <source>
        <dbReference type="PROSITE" id="PS50878"/>
    </source>
</evidence>
<dbReference type="SUPFAM" id="SSF53098">
    <property type="entry name" value="Ribonuclease H-like"/>
    <property type="match status" value="1"/>
</dbReference>
<evidence type="ECO:0000313" key="3">
    <source>
        <dbReference type="EMBL" id="MBY16721.1"/>
    </source>
</evidence>
<dbReference type="AlphaFoldDB" id="A0A2S2NHN8"/>
<dbReference type="EMBL" id="GGMR01004102">
    <property type="protein sequence ID" value="MBY16721.1"/>
    <property type="molecule type" value="Transcribed_RNA"/>
</dbReference>
<dbReference type="Gene3D" id="3.30.420.10">
    <property type="entry name" value="Ribonuclease H-like superfamily/Ribonuclease H"/>
    <property type="match status" value="1"/>
</dbReference>
<evidence type="ECO:0000259" key="2">
    <source>
        <dbReference type="PROSITE" id="PS50879"/>
    </source>
</evidence>
<dbReference type="CDD" id="cd01650">
    <property type="entry name" value="RT_nLTR_like"/>
    <property type="match status" value="1"/>
</dbReference>
<dbReference type="CDD" id="cd09276">
    <property type="entry name" value="Rnase_HI_RT_non_LTR"/>
    <property type="match status" value="1"/>
</dbReference>
<dbReference type="SUPFAM" id="SSF56672">
    <property type="entry name" value="DNA/RNA polymerases"/>
    <property type="match status" value="1"/>
</dbReference>
<dbReference type="GO" id="GO:0004523">
    <property type="term" value="F:RNA-DNA hybrid ribonuclease activity"/>
    <property type="evidence" value="ECO:0007669"/>
    <property type="project" value="InterPro"/>
</dbReference>
<sequence>MDELEQTLRLSNSKSPGPDTIPYSFLHNMGSSSKQHLLNIYNHIWKKGQIPVKLKMANVIPILKPGKDKHSPEGYRPISLLNTMAKILEKIVNTRLIWFLEKEKILSDLQSGFRKHRSTIDSLTIIKSEVNDALNSNQYLGLISIDIAKAYDSVWRHRVLQILSNILTNGNMLNYIKCYLNSRQFSISLSNAQSKNYSQQNGIPQGSSLSVTLFLLAINDITNTITFPVKANLFADDFNFWCKSPNLKTVQHFLQDTANNIAKWSTLTGFKISSLKSQCIIFSNKRGQKHINIQLNDILIPNVNTIKILGIYFDKKINWLQHLKHLKISLSRNLNIMKMISHTSWGGDEETLIKIHRHLIRAKMDYGATIYQSAKSHHKKIVDSTINSSLRFAIGAFRSSPIESIRNLALEPPTELRHLEKSLLYAASITRNSGNPANKCITEITENAKVHGLDFSAITKVQPLKFPPWAFNIDINLDLTKFKKELTPPMIYKNHLKEILQDHKNANYYYTDASKSSKGVGIAITNHDLSIRFKLPESCSIYTAEAIAILKTVDHILLNHDHGNPYKSNLILSDSLSSLTSLKNPYNTTDIAKLILHKTSLAYQTGIKISLIWIPGHSNIEGNEKADQEAKKAAEHSDIPILNITTFADIKYQIKELTKIKWQTHWLGQTTKLRKIKNTIFSWPNSLTKRREKVIINRLRIGHTRLTHGYLMTKDEKPICTTCGTELSVHHILTECRQYTEALDQLNIPNTLDTALGPNADSTFQILSFLRKYNLYDLI</sequence>
<feature type="domain" description="RNase H type-1" evidence="2">
    <location>
        <begin position="503"/>
        <end position="635"/>
    </location>
</feature>
<accession>A0A2S2NHN8</accession>
<feature type="domain" description="Reverse transcriptase" evidence="1">
    <location>
        <begin position="43"/>
        <end position="295"/>
    </location>
</feature>
<dbReference type="InterPro" id="IPR043502">
    <property type="entry name" value="DNA/RNA_pol_sf"/>
</dbReference>
<dbReference type="Pfam" id="PF00078">
    <property type="entry name" value="RVT_1"/>
    <property type="match status" value="1"/>
</dbReference>
<dbReference type="InterPro" id="IPR002156">
    <property type="entry name" value="RNaseH_domain"/>
</dbReference>